<reference evidence="2 3" key="1">
    <citation type="submission" date="2015-04" db="EMBL/GenBank/DDBJ databases">
        <authorList>
            <person name="Syromyatnikov M.Y."/>
            <person name="Popov V.N."/>
        </authorList>
    </citation>
    <scope>NUCLEOTIDE SEQUENCE [LARGE SCALE GENOMIC DNA]</scope>
</reference>
<keyword evidence="3" id="KW-1185">Reference proteome</keyword>
<dbReference type="InterPro" id="IPR011333">
    <property type="entry name" value="SKP1/BTB/POZ_sf"/>
</dbReference>
<accession>A0A1J1IAE0</accession>
<sequence>MELTGKFKNCIHKWNKFECPYYTCIILSPSIATPYTFIKKINGHHLEAKSDKDVIAVIFKNLSVTSFPKGLGTIFQNLKIVQISDCGLKSITQRDLDGLTNIETLFCDRNKITVLPHNLFRDMNKLTHISFYKNHLNSTSSELLMPVLKNGLKLVDFRYNRSINAFYQDSTLKVNYKVPLTKLIALMDEKKKYNKTSQTIRQRKDLNTEVLNQFWTTGLFSDITIISDTEKFKAHKIVLAMQSSVFTSIFEDIEKYQKLNEIQMKEINSDVVKIFLKFLYTGEFQEEEEAEKRIKFSTNLKIYHLACNYHVSFLKDIVEEMIIENLKDDDIKNEALNICESTFVTTTTMSDVSLPQAMIALINDRRNSNMPLKKRKINQTLD</sequence>
<evidence type="ECO:0000313" key="2">
    <source>
        <dbReference type="EMBL" id="CRK97253.1"/>
    </source>
</evidence>
<dbReference type="Proteomes" id="UP000183832">
    <property type="component" value="Unassembled WGS sequence"/>
</dbReference>
<protein>
    <submittedName>
        <fullName evidence="2">CLUMA_CG010649, isoform A</fullName>
    </submittedName>
</protein>
<dbReference type="CDD" id="cd18186">
    <property type="entry name" value="BTB_POZ_ZBTB_KLHL-like"/>
    <property type="match status" value="1"/>
</dbReference>
<proteinExistence type="predicted"/>
<dbReference type="OrthoDB" id="676979at2759"/>
<dbReference type="Gene3D" id="3.30.710.10">
    <property type="entry name" value="Potassium Channel Kv1.1, Chain A"/>
    <property type="match status" value="1"/>
</dbReference>
<dbReference type="Gene3D" id="3.80.10.10">
    <property type="entry name" value="Ribonuclease Inhibitor"/>
    <property type="match status" value="1"/>
</dbReference>
<dbReference type="PROSITE" id="PS50097">
    <property type="entry name" value="BTB"/>
    <property type="match status" value="1"/>
</dbReference>
<dbReference type="InterPro" id="IPR000210">
    <property type="entry name" value="BTB/POZ_dom"/>
</dbReference>
<dbReference type="SUPFAM" id="SSF54695">
    <property type="entry name" value="POZ domain"/>
    <property type="match status" value="1"/>
</dbReference>
<gene>
    <name evidence="2" type="primary">BTB domain containing protein</name>
    <name evidence="2" type="ORF">CLUMA_CG010649</name>
</gene>
<dbReference type="EMBL" id="CVRI01000047">
    <property type="protein sequence ID" value="CRK97253.1"/>
    <property type="molecule type" value="Genomic_DNA"/>
</dbReference>
<evidence type="ECO:0000313" key="3">
    <source>
        <dbReference type="Proteomes" id="UP000183832"/>
    </source>
</evidence>
<name>A0A1J1IAE0_9DIPT</name>
<dbReference type="AlphaFoldDB" id="A0A1J1IAE0"/>
<organism evidence="2 3">
    <name type="scientific">Clunio marinus</name>
    <dbReference type="NCBI Taxonomy" id="568069"/>
    <lineage>
        <taxon>Eukaryota</taxon>
        <taxon>Metazoa</taxon>
        <taxon>Ecdysozoa</taxon>
        <taxon>Arthropoda</taxon>
        <taxon>Hexapoda</taxon>
        <taxon>Insecta</taxon>
        <taxon>Pterygota</taxon>
        <taxon>Neoptera</taxon>
        <taxon>Endopterygota</taxon>
        <taxon>Diptera</taxon>
        <taxon>Nematocera</taxon>
        <taxon>Chironomoidea</taxon>
        <taxon>Chironomidae</taxon>
        <taxon>Clunio</taxon>
    </lineage>
</organism>
<dbReference type="SMART" id="SM00225">
    <property type="entry name" value="BTB"/>
    <property type="match status" value="1"/>
</dbReference>
<dbReference type="STRING" id="568069.A0A1J1IAE0"/>
<dbReference type="PANTHER" id="PTHR24413">
    <property type="entry name" value="SPECKLE-TYPE POZ PROTEIN"/>
    <property type="match status" value="1"/>
</dbReference>
<dbReference type="SUPFAM" id="SSF52058">
    <property type="entry name" value="L domain-like"/>
    <property type="match status" value="1"/>
</dbReference>
<dbReference type="Pfam" id="PF00651">
    <property type="entry name" value="BTB"/>
    <property type="match status" value="1"/>
</dbReference>
<dbReference type="InterPro" id="IPR032675">
    <property type="entry name" value="LRR_dom_sf"/>
</dbReference>
<feature type="domain" description="BTB" evidence="1">
    <location>
        <begin position="221"/>
        <end position="288"/>
    </location>
</feature>
<evidence type="ECO:0000259" key="1">
    <source>
        <dbReference type="PROSITE" id="PS50097"/>
    </source>
</evidence>